<protein>
    <recommendedName>
        <fullName evidence="1">Ice-binding protein C-terminal domain-containing protein</fullName>
    </recommendedName>
</protein>
<reference evidence="2" key="1">
    <citation type="journal article" date="2014" name="Front. Microbiol.">
        <title>High frequency of phylogenetically diverse reductive dehalogenase-homologous genes in deep subseafloor sedimentary metagenomes.</title>
        <authorList>
            <person name="Kawai M."/>
            <person name="Futagami T."/>
            <person name="Toyoda A."/>
            <person name="Takaki Y."/>
            <person name="Nishi S."/>
            <person name="Hori S."/>
            <person name="Arai W."/>
            <person name="Tsubouchi T."/>
            <person name="Morono Y."/>
            <person name="Uchiyama I."/>
            <person name="Ito T."/>
            <person name="Fujiyama A."/>
            <person name="Inagaki F."/>
            <person name="Takami H."/>
        </authorList>
    </citation>
    <scope>NUCLEOTIDE SEQUENCE</scope>
    <source>
        <strain evidence="2">Expedition CK06-06</strain>
    </source>
</reference>
<proteinExistence type="predicted"/>
<organism evidence="2">
    <name type="scientific">marine sediment metagenome</name>
    <dbReference type="NCBI Taxonomy" id="412755"/>
    <lineage>
        <taxon>unclassified sequences</taxon>
        <taxon>metagenomes</taxon>
        <taxon>ecological metagenomes</taxon>
    </lineage>
</organism>
<dbReference type="AlphaFoldDB" id="X0TY12"/>
<dbReference type="NCBIfam" id="TIGR02595">
    <property type="entry name" value="PEP_CTERM"/>
    <property type="match status" value="1"/>
</dbReference>
<accession>X0TY12</accession>
<dbReference type="EMBL" id="BARS01017483">
    <property type="protein sequence ID" value="GAF98194.1"/>
    <property type="molecule type" value="Genomic_DNA"/>
</dbReference>
<name>X0TY12_9ZZZZ</name>
<dbReference type="InterPro" id="IPR013424">
    <property type="entry name" value="Ice-binding_C"/>
</dbReference>
<sequence length="67" mass="7193">LYADDVDGRHYGWADVDVTPSTAVHLLEFAFESEPDTPTIAPEPTTLGLLALGTTALLARRKGVRSP</sequence>
<feature type="non-terminal residue" evidence="2">
    <location>
        <position position="1"/>
    </location>
</feature>
<gene>
    <name evidence="2" type="ORF">S01H1_28593</name>
</gene>
<evidence type="ECO:0000313" key="2">
    <source>
        <dbReference type="EMBL" id="GAF98194.1"/>
    </source>
</evidence>
<feature type="domain" description="Ice-binding protein C-terminal" evidence="1">
    <location>
        <begin position="42"/>
        <end position="62"/>
    </location>
</feature>
<dbReference type="Pfam" id="PF07589">
    <property type="entry name" value="PEP-CTERM"/>
    <property type="match status" value="1"/>
</dbReference>
<evidence type="ECO:0000259" key="1">
    <source>
        <dbReference type="Pfam" id="PF07589"/>
    </source>
</evidence>
<comment type="caution">
    <text evidence="2">The sequence shown here is derived from an EMBL/GenBank/DDBJ whole genome shotgun (WGS) entry which is preliminary data.</text>
</comment>